<dbReference type="Gene3D" id="3.40.1090.10">
    <property type="entry name" value="Cytosolic phospholipase A2 catalytic domain"/>
    <property type="match status" value="1"/>
</dbReference>
<feature type="transmembrane region" description="Helical" evidence="2">
    <location>
        <begin position="105"/>
        <end position="132"/>
    </location>
</feature>
<dbReference type="SUPFAM" id="SSF52151">
    <property type="entry name" value="FabD/lysophospholipase-like"/>
    <property type="match status" value="1"/>
</dbReference>
<comment type="caution">
    <text evidence="3">The sequence shown here is derived from an EMBL/GenBank/DDBJ whole genome shotgun (WGS) entry which is preliminary data.</text>
</comment>
<sequence>MDEHRAPAVNTGSMRPRTGLLLALAGVLPFCAGLAFYLCTAEVDTTPLQLAGSAAAAVRVLGDRADAFRDALHADHVFVAGYTITLVWVFLLARRTLARHVNQQNLAVTGAVAAVVAGLCDVAENLLLAHGIPHAAQGANVPFAWATGCATVKWVLLALTGPVAVVLFTITVKRAAFHAVPFLRRRAAPAPAPAAAGDSGQPAPAAADDDRPEVIPPWPVVRADGARWPRDSRTDPPTGSAVRWLNSGRVPPKREQGALGFCVSGGGIRSACVTLGALQVLRDDVCRARYLVSVSGGGYLAGALQLALSGPLEEGTTSTLNPACAVPADVFGPGTPEEDHLRRHSKYLAEGTGQWLTALGVLLRGLLASLGLLVAVLLVLGLTLSWAYHRVPVTDLTCLAGSAPPCTPGFRPPAVAAILCCLGAALACWLIWLVTFAWTSRSRRPPLWAARAFRLLVVLALFLALAVLALPAVAWGAMWLKHWTDVGVRGVGAGAGLTALLTYVAVLAGTLWRRRQVVGGGMNKLFGAGRRASRLSQAVPTSFTQYLMVWLVLLLLTLISLIVLGWATATGRTWHPGWQLGIPAAVLAVALCLDQTWMSLHPFYRYRLASAFAVRRWKEKDGETVARPYDFAKEPTKLSLYGGQRAGFPQVIFAAAANLSGSDRTPPGRRAVSYTFSHDYVGGPDVGYVRTDRLEERTEGTIGADLTVQSAVAVSGAAFASAMGGQARVFQTLFALTNARLGTWVPNPASLTGLWGPEPDWTLPPQPRLRRLHYLLKEIAGRYPMDDRLLLTTDGGHYENLGLVELLRHGVRTAVCIDASGSSPPFAGTLADAIALAYEELGVRIVLDDAEARQLVPGSARPLQPEDPLAALNARLSARTVVTGDIFYPHELIVDGQRVGTKGRLIVARAALTRKLPYPLLAYASAHAVFPNDATSDQWFDHKQFEAYRELGRFIGQEAAEALHRPRPHR</sequence>
<keyword evidence="2" id="KW-0472">Membrane</keyword>
<keyword evidence="2" id="KW-0812">Transmembrane</keyword>
<organism evidence="3 4">
    <name type="scientific">Streptomyces cinnamoneus</name>
    <name type="common">Streptoverticillium cinnamoneum</name>
    <dbReference type="NCBI Taxonomy" id="53446"/>
    <lineage>
        <taxon>Bacteria</taxon>
        <taxon>Bacillati</taxon>
        <taxon>Actinomycetota</taxon>
        <taxon>Actinomycetes</taxon>
        <taxon>Kitasatosporales</taxon>
        <taxon>Streptomycetaceae</taxon>
        <taxon>Streptomyces</taxon>
        <taxon>Streptomyces cinnamoneus group</taxon>
    </lineage>
</organism>
<gene>
    <name evidence="3" type="ORF">GCM10010507_04880</name>
</gene>
<feature type="transmembrane region" description="Helical" evidence="2">
    <location>
        <begin position="152"/>
        <end position="176"/>
    </location>
</feature>
<evidence type="ECO:0000313" key="4">
    <source>
        <dbReference type="Proteomes" id="UP000646244"/>
    </source>
</evidence>
<dbReference type="EMBL" id="BMVB01000001">
    <property type="protein sequence ID" value="GHC34965.1"/>
    <property type="molecule type" value="Genomic_DNA"/>
</dbReference>
<accession>A0A918TB91</accession>
<feature type="transmembrane region" description="Helical" evidence="2">
    <location>
        <begin position="76"/>
        <end position="93"/>
    </location>
</feature>
<dbReference type="AlphaFoldDB" id="A0A918TB91"/>
<evidence type="ECO:0000313" key="3">
    <source>
        <dbReference type="EMBL" id="GHC34965.1"/>
    </source>
</evidence>
<feature type="transmembrane region" description="Helical" evidence="2">
    <location>
        <begin position="546"/>
        <end position="568"/>
    </location>
</feature>
<feature type="transmembrane region" description="Helical" evidence="2">
    <location>
        <begin position="20"/>
        <end position="38"/>
    </location>
</feature>
<feature type="compositionally biased region" description="Basic and acidic residues" evidence="1">
    <location>
        <begin position="224"/>
        <end position="234"/>
    </location>
</feature>
<feature type="region of interest" description="Disordered" evidence="1">
    <location>
        <begin position="191"/>
        <end position="249"/>
    </location>
</feature>
<dbReference type="InterPro" id="IPR016035">
    <property type="entry name" value="Acyl_Trfase/lysoPLipase"/>
</dbReference>
<keyword evidence="2" id="KW-1133">Transmembrane helix</keyword>
<evidence type="ECO:0000256" key="2">
    <source>
        <dbReference type="SAM" id="Phobius"/>
    </source>
</evidence>
<feature type="transmembrane region" description="Helical" evidence="2">
    <location>
        <begin position="490"/>
        <end position="512"/>
    </location>
</feature>
<feature type="transmembrane region" description="Helical" evidence="2">
    <location>
        <begin position="414"/>
        <end position="434"/>
    </location>
</feature>
<evidence type="ECO:0000256" key="1">
    <source>
        <dbReference type="SAM" id="MobiDB-lite"/>
    </source>
</evidence>
<feature type="transmembrane region" description="Helical" evidence="2">
    <location>
        <begin position="455"/>
        <end position="478"/>
    </location>
</feature>
<dbReference type="Proteomes" id="UP000646244">
    <property type="component" value="Unassembled WGS sequence"/>
</dbReference>
<feature type="compositionally biased region" description="Low complexity" evidence="1">
    <location>
        <begin position="193"/>
        <end position="206"/>
    </location>
</feature>
<name>A0A918TB91_STRCJ</name>
<evidence type="ECO:0008006" key="5">
    <source>
        <dbReference type="Google" id="ProtNLM"/>
    </source>
</evidence>
<feature type="transmembrane region" description="Helical" evidence="2">
    <location>
        <begin position="366"/>
        <end position="388"/>
    </location>
</feature>
<reference evidence="3" key="1">
    <citation type="journal article" date="2014" name="Int. J. Syst. Evol. Microbiol.">
        <title>Complete genome sequence of Corynebacterium casei LMG S-19264T (=DSM 44701T), isolated from a smear-ripened cheese.</title>
        <authorList>
            <consortium name="US DOE Joint Genome Institute (JGI-PGF)"/>
            <person name="Walter F."/>
            <person name="Albersmeier A."/>
            <person name="Kalinowski J."/>
            <person name="Ruckert C."/>
        </authorList>
    </citation>
    <scope>NUCLEOTIDE SEQUENCE</scope>
    <source>
        <strain evidence="3">JCM 4633</strain>
    </source>
</reference>
<protein>
    <recommendedName>
        <fullName evidence="5">PNPLA domain-containing protein</fullName>
    </recommendedName>
</protein>
<reference evidence="3" key="2">
    <citation type="submission" date="2020-09" db="EMBL/GenBank/DDBJ databases">
        <authorList>
            <person name="Sun Q."/>
            <person name="Ohkuma M."/>
        </authorList>
    </citation>
    <scope>NUCLEOTIDE SEQUENCE</scope>
    <source>
        <strain evidence="3">JCM 4633</strain>
    </source>
</reference>
<proteinExistence type="predicted"/>